<feature type="transmembrane region" description="Helical" evidence="1">
    <location>
        <begin position="111"/>
        <end position="128"/>
    </location>
</feature>
<dbReference type="EMBL" id="SRLC01000001">
    <property type="protein sequence ID" value="TGE25287.1"/>
    <property type="molecule type" value="Genomic_DNA"/>
</dbReference>
<dbReference type="InterPro" id="IPR053824">
    <property type="entry name" value="DUF7010"/>
</dbReference>
<accession>A0A4Z0Q5D7</accession>
<reference evidence="2 3" key="1">
    <citation type="submission" date="2019-04" db="EMBL/GenBank/DDBJ databases">
        <authorList>
            <person name="Feng G."/>
            <person name="Zhang J."/>
            <person name="Zhu H."/>
        </authorList>
    </citation>
    <scope>NUCLEOTIDE SEQUENCE [LARGE SCALE GENOMIC DNA]</scope>
    <source>
        <strain evidence="2 3">JCM 31653</strain>
    </source>
</reference>
<organism evidence="2 3">
    <name type="scientific">Hymenobacter aquaticus</name>
    <dbReference type="NCBI Taxonomy" id="1867101"/>
    <lineage>
        <taxon>Bacteria</taxon>
        <taxon>Pseudomonadati</taxon>
        <taxon>Bacteroidota</taxon>
        <taxon>Cytophagia</taxon>
        <taxon>Cytophagales</taxon>
        <taxon>Hymenobacteraceae</taxon>
        <taxon>Hymenobacter</taxon>
    </lineage>
</organism>
<comment type="caution">
    <text evidence="2">The sequence shown here is derived from an EMBL/GenBank/DDBJ whole genome shotgun (WGS) entry which is preliminary data.</text>
</comment>
<keyword evidence="1" id="KW-0812">Transmembrane</keyword>
<feature type="transmembrane region" description="Helical" evidence="1">
    <location>
        <begin position="159"/>
        <end position="178"/>
    </location>
</feature>
<evidence type="ECO:0000256" key="1">
    <source>
        <dbReference type="SAM" id="Phobius"/>
    </source>
</evidence>
<keyword evidence="1" id="KW-1133">Transmembrane helix</keyword>
<feature type="transmembrane region" description="Helical" evidence="1">
    <location>
        <begin position="21"/>
        <end position="43"/>
    </location>
</feature>
<feature type="transmembrane region" description="Helical" evidence="1">
    <location>
        <begin position="135"/>
        <end position="153"/>
    </location>
</feature>
<dbReference type="RefSeq" id="WP_135462864.1">
    <property type="nucleotide sequence ID" value="NZ_SRLC01000001.1"/>
</dbReference>
<evidence type="ECO:0000313" key="3">
    <source>
        <dbReference type="Proteomes" id="UP000297549"/>
    </source>
</evidence>
<keyword evidence="1" id="KW-0472">Membrane</keyword>
<dbReference type="OrthoDB" id="3242785at2"/>
<evidence type="ECO:0000313" key="2">
    <source>
        <dbReference type="EMBL" id="TGE25287.1"/>
    </source>
</evidence>
<dbReference type="Proteomes" id="UP000297549">
    <property type="component" value="Unassembled WGS sequence"/>
</dbReference>
<name>A0A4Z0Q5D7_9BACT</name>
<protein>
    <submittedName>
        <fullName evidence="2">Uncharacterized protein</fullName>
    </submittedName>
</protein>
<sequence length="195" mass="21804">MSTAQLNLDALRLELSVKAKNGLDFIVAASLVWSVITLIWLLPGSPSRHGLYTFFMGGAMVPLALLFSKVLRTTWTIKDNPIQPLGLWLNFAQLFYFPILIFIYVRYPQHFVMTYGIITGAHFFPYAWFYNTKSFAVMAGVIAGGCLLLGSRLPVEKLYYIPGFIVGSLLVLAGWLYLDYQTKRQQVPALVAAAA</sequence>
<dbReference type="Pfam" id="PF22765">
    <property type="entry name" value="DUF7010"/>
    <property type="match status" value="1"/>
</dbReference>
<feature type="transmembrane region" description="Helical" evidence="1">
    <location>
        <begin position="49"/>
        <end position="67"/>
    </location>
</feature>
<proteinExistence type="predicted"/>
<keyword evidence="3" id="KW-1185">Reference proteome</keyword>
<gene>
    <name evidence="2" type="ORF">E5K00_08880</name>
</gene>
<feature type="transmembrane region" description="Helical" evidence="1">
    <location>
        <begin position="87"/>
        <end position="105"/>
    </location>
</feature>
<dbReference type="AlphaFoldDB" id="A0A4Z0Q5D7"/>